<reference evidence="1" key="2">
    <citation type="submission" date="2017-10" db="EMBL/GenBank/DDBJ databases">
        <title>Ladona fulva Genome sequencing and assembly.</title>
        <authorList>
            <person name="Murali S."/>
            <person name="Richards S."/>
            <person name="Bandaranaike D."/>
            <person name="Bellair M."/>
            <person name="Blankenburg K."/>
            <person name="Chao H."/>
            <person name="Dinh H."/>
            <person name="Doddapaneni H."/>
            <person name="Dugan-Rocha S."/>
            <person name="Elkadiri S."/>
            <person name="Gnanaolivu R."/>
            <person name="Hernandez B."/>
            <person name="Skinner E."/>
            <person name="Javaid M."/>
            <person name="Lee S."/>
            <person name="Li M."/>
            <person name="Ming W."/>
            <person name="Munidasa M."/>
            <person name="Muniz J."/>
            <person name="Nguyen L."/>
            <person name="Hughes D."/>
            <person name="Osuji N."/>
            <person name="Pu L.-L."/>
            <person name="Puazo M."/>
            <person name="Qu C."/>
            <person name="Quiroz J."/>
            <person name="Raj R."/>
            <person name="Weissenberger G."/>
            <person name="Xin Y."/>
            <person name="Zou X."/>
            <person name="Han Y."/>
            <person name="Worley K."/>
            <person name="Muzny D."/>
            <person name="Gibbs R."/>
        </authorList>
    </citation>
    <scope>NUCLEOTIDE SEQUENCE</scope>
    <source>
        <strain evidence="1">Sampled in the wild</strain>
    </source>
</reference>
<protein>
    <submittedName>
        <fullName evidence="1">Uncharacterized protein</fullName>
    </submittedName>
</protein>
<evidence type="ECO:0000313" key="2">
    <source>
        <dbReference type="Proteomes" id="UP000792457"/>
    </source>
</evidence>
<comment type="caution">
    <text evidence="1">The sequence shown here is derived from an EMBL/GenBank/DDBJ whole genome shotgun (WGS) entry which is preliminary data.</text>
</comment>
<reference evidence="1" key="1">
    <citation type="submission" date="2013-04" db="EMBL/GenBank/DDBJ databases">
        <authorList>
            <person name="Qu J."/>
            <person name="Murali S.C."/>
            <person name="Bandaranaike D."/>
            <person name="Bellair M."/>
            <person name="Blankenburg K."/>
            <person name="Chao H."/>
            <person name="Dinh H."/>
            <person name="Doddapaneni H."/>
            <person name="Downs B."/>
            <person name="Dugan-Rocha S."/>
            <person name="Elkadiri S."/>
            <person name="Gnanaolivu R.D."/>
            <person name="Hernandez B."/>
            <person name="Javaid M."/>
            <person name="Jayaseelan J.C."/>
            <person name="Lee S."/>
            <person name="Li M."/>
            <person name="Ming W."/>
            <person name="Munidasa M."/>
            <person name="Muniz J."/>
            <person name="Nguyen L."/>
            <person name="Ongeri F."/>
            <person name="Osuji N."/>
            <person name="Pu L.-L."/>
            <person name="Puazo M."/>
            <person name="Qu C."/>
            <person name="Quiroz J."/>
            <person name="Raj R."/>
            <person name="Weissenberger G."/>
            <person name="Xin Y."/>
            <person name="Zou X."/>
            <person name="Han Y."/>
            <person name="Richards S."/>
            <person name="Worley K."/>
            <person name="Muzny D."/>
            <person name="Gibbs R."/>
        </authorList>
    </citation>
    <scope>NUCLEOTIDE SEQUENCE</scope>
    <source>
        <strain evidence="1">Sampled in the wild</strain>
    </source>
</reference>
<dbReference type="Proteomes" id="UP000792457">
    <property type="component" value="Unassembled WGS sequence"/>
</dbReference>
<name>A0A8K0JZ01_LADFU</name>
<gene>
    <name evidence="1" type="ORF">J437_LFUL003528</name>
</gene>
<sequence>MLKLKKTWTWDGDKTRPSHIRKVLTKNKDCRQVNASQQVHSKVNEGPHNSLCLVLLLLEHEHVVVEELLKLLVGEVNAKLLESVVLKVAIRQER</sequence>
<keyword evidence="2" id="KW-1185">Reference proteome</keyword>
<organism evidence="1 2">
    <name type="scientific">Ladona fulva</name>
    <name type="common">Scarce chaser dragonfly</name>
    <name type="synonym">Libellula fulva</name>
    <dbReference type="NCBI Taxonomy" id="123851"/>
    <lineage>
        <taxon>Eukaryota</taxon>
        <taxon>Metazoa</taxon>
        <taxon>Ecdysozoa</taxon>
        <taxon>Arthropoda</taxon>
        <taxon>Hexapoda</taxon>
        <taxon>Insecta</taxon>
        <taxon>Pterygota</taxon>
        <taxon>Palaeoptera</taxon>
        <taxon>Odonata</taxon>
        <taxon>Epiprocta</taxon>
        <taxon>Anisoptera</taxon>
        <taxon>Libelluloidea</taxon>
        <taxon>Libellulidae</taxon>
        <taxon>Ladona</taxon>
    </lineage>
</organism>
<dbReference type="AlphaFoldDB" id="A0A8K0JZ01"/>
<evidence type="ECO:0000313" key="1">
    <source>
        <dbReference type="EMBL" id="KAG8222883.1"/>
    </source>
</evidence>
<proteinExistence type="predicted"/>
<accession>A0A8K0JZ01</accession>
<dbReference type="EMBL" id="KZ308146">
    <property type="protein sequence ID" value="KAG8222883.1"/>
    <property type="molecule type" value="Genomic_DNA"/>
</dbReference>